<evidence type="ECO:0000256" key="1">
    <source>
        <dbReference type="ARBA" id="ARBA00005546"/>
    </source>
</evidence>
<gene>
    <name evidence="3" type="ORF">ENG63_03430</name>
</gene>
<dbReference type="GO" id="GO:0002949">
    <property type="term" value="P:tRNA threonylcarbamoyladenosine modification"/>
    <property type="evidence" value="ECO:0007669"/>
    <property type="project" value="TreeGrafter"/>
</dbReference>
<dbReference type="InterPro" id="IPR013926">
    <property type="entry name" value="CGI121/TPRKB"/>
</dbReference>
<sequence length="188" mass="22194">MKINEHYIQFFPLKIEKKVNIEEIIETVNSYASILKDVDAIIIDAKNIFDERQILIAAEMALRSYKRKNMISKKLGVEIMLYLSGQRQIVNAIKTFGINNRTLYSFLIIVSPKIEKIIEFKRKFIEKYKNKISFIPLSNVYKEKIKEHNVLKTFNISEREINSTFGKDRREKILKCIVSRMAMLNLEK</sequence>
<dbReference type="Gene3D" id="3.30.2380.10">
    <property type="entry name" value="CGI121/TPRKB"/>
    <property type="match status" value="1"/>
</dbReference>
<proteinExistence type="inferred from homology"/>
<dbReference type="GO" id="GO:0000408">
    <property type="term" value="C:EKC/KEOPS complex"/>
    <property type="evidence" value="ECO:0007669"/>
    <property type="project" value="TreeGrafter"/>
</dbReference>
<organism evidence="3">
    <name type="scientific">Desulfofervidus auxilii</name>
    <dbReference type="NCBI Taxonomy" id="1621989"/>
    <lineage>
        <taxon>Bacteria</taxon>
        <taxon>Pseudomonadati</taxon>
        <taxon>Thermodesulfobacteriota</taxon>
        <taxon>Candidatus Desulfofervidia</taxon>
        <taxon>Candidatus Desulfofervidales</taxon>
        <taxon>Candidatus Desulfofervidaceae</taxon>
        <taxon>Candidatus Desulfofervidus</taxon>
    </lineage>
</organism>
<dbReference type="AlphaFoldDB" id="A0A7C0Y417"/>
<protein>
    <submittedName>
        <fullName evidence="3">Uncharacterized protein</fullName>
    </submittedName>
</protein>
<reference evidence="3" key="1">
    <citation type="journal article" date="2020" name="mSystems">
        <title>Genome- and Community-Level Interaction Insights into Carbon Utilization and Element Cycling Functions of Hydrothermarchaeota in Hydrothermal Sediment.</title>
        <authorList>
            <person name="Zhou Z."/>
            <person name="Liu Y."/>
            <person name="Xu W."/>
            <person name="Pan J."/>
            <person name="Luo Z.H."/>
            <person name="Li M."/>
        </authorList>
    </citation>
    <scope>NUCLEOTIDE SEQUENCE [LARGE SCALE GENOMIC DNA]</scope>
    <source>
        <strain evidence="3">HyVt-233</strain>
    </source>
</reference>
<dbReference type="NCBIfam" id="NF011465">
    <property type="entry name" value="PRK14886.1-1"/>
    <property type="match status" value="1"/>
</dbReference>
<dbReference type="PANTHER" id="PTHR15840:SF10">
    <property type="entry name" value="EKC_KEOPS COMPLEX SUBUNIT TPRKB"/>
    <property type="match status" value="1"/>
</dbReference>
<evidence type="ECO:0000256" key="2">
    <source>
        <dbReference type="ARBA" id="ARBA00022694"/>
    </source>
</evidence>
<dbReference type="InterPro" id="IPR036504">
    <property type="entry name" value="CGI121/TPRKB_sf"/>
</dbReference>
<keyword evidence="2" id="KW-0819">tRNA processing</keyword>
<dbReference type="Proteomes" id="UP000886289">
    <property type="component" value="Unassembled WGS sequence"/>
</dbReference>
<comment type="similarity">
    <text evidence="1">Belongs to the CGI121/TPRKB family.</text>
</comment>
<comment type="caution">
    <text evidence="3">The sequence shown here is derived from an EMBL/GenBank/DDBJ whole genome shotgun (WGS) entry which is preliminary data.</text>
</comment>
<dbReference type="SUPFAM" id="SSF143870">
    <property type="entry name" value="PF0523-like"/>
    <property type="match status" value="1"/>
</dbReference>
<name>A0A7C0Y417_DESA2</name>
<dbReference type="PANTHER" id="PTHR15840">
    <property type="entry name" value="CGI-121 FAMILY MEMBER"/>
    <property type="match status" value="1"/>
</dbReference>
<dbReference type="Pfam" id="PF08617">
    <property type="entry name" value="CGI-121"/>
    <property type="match status" value="1"/>
</dbReference>
<dbReference type="GO" id="GO:0005829">
    <property type="term" value="C:cytosol"/>
    <property type="evidence" value="ECO:0007669"/>
    <property type="project" value="TreeGrafter"/>
</dbReference>
<accession>A0A7C0Y417</accession>
<evidence type="ECO:0000313" key="3">
    <source>
        <dbReference type="EMBL" id="HDD43898.1"/>
    </source>
</evidence>
<dbReference type="EMBL" id="DRBS01000133">
    <property type="protein sequence ID" value="HDD43898.1"/>
    <property type="molecule type" value="Genomic_DNA"/>
</dbReference>